<comment type="subunit">
    <text evidence="13">Homodimer. The subunits are held together in a parallel orientation through zinc binding at the interface of the cytoplasmic domains.</text>
</comment>
<dbReference type="InterPro" id="IPR058533">
    <property type="entry name" value="Cation_efflux_TM"/>
</dbReference>
<evidence type="ECO:0000259" key="17">
    <source>
        <dbReference type="Pfam" id="PF16916"/>
    </source>
</evidence>
<evidence type="ECO:0000313" key="18">
    <source>
        <dbReference type="EMBL" id="EAR29852.1"/>
    </source>
</evidence>
<keyword evidence="5" id="KW-0410">Iron transport</keyword>
<dbReference type="SUPFAM" id="SSF161111">
    <property type="entry name" value="Cation efflux protein transmembrane domain-like"/>
    <property type="match status" value="1"/>
</dbReference>
<dbReference type="FunFam" id="3.30.70.1350:FF:000002">
    <property type="entry name" value="Ferrous-iron efflux pump FieF"/>
    <property type="match status" value="1"/>
</dbReference>
<dbReference type="Gene3D" id="1.20.1510.10">
    <property type="entry name" value="Cation efflux protein transmembrane domain"/>
    <property type="match status" value="1"/>
</dbReference>
<evidence type="ECO:0000256" key="1">
    <source>
        <dbReference type="ARBA" id="ARBA00004651"/>
    </source>
</evidence>
<dbReference type="Gene3D" id="3.30.70.1350">
    <property type="entry name" value="Cation efflux protein, cytoplasmic domain"/>
    <property type="match status" value="1"/>
</dbReference>
<dbReference type="HOGENOM" id="CLU_013430_3_0_6"/>
<feature type="transmembrane region" description="Helical" evidence="15">
    <location>
        <begin position="182"/>
        <end position="200"/>
    </location>
</feature>
<evidence type="ECO:0000256" key="4">
    <source>
        <dbReference type="ARBA" id="ARBA00022475"/>
    </source>
</evidence>
<dbReference type="Pfam" id="PF01545">
    <property type="entry name" value="Cation_efflux"/>
    <property type="match status" value="1"/>
</dbReference>
<comment type="catalytic activity">
    <reaction evidence="10">
        <text>Fe(2+)(in) + H(+)(out) = Fe(2+)(out) + H(+)(in)</text>
        <dbReference type="Rhea" id="RHEA:29439"/>
        <dbReference type="ChEBI" id="CHEBI:15378"/>
        <dbReference type="ChEBI" id="CHEBI:29033"/>
    </reaction>
</comment>
<keyword evidence="9 15" id="KW-0472">Membrane</keyword>
<comment type="caution">
    <text evidence="18">The sequence shown here is derived from an EMBL/GenBank/DDBJ whole genome shotgun (WGS) entry which is preliminary data.</text>
</comment>
<proteinExistence type="inferred from homology"/>
<keyword evidence="3" id="KW-0813">Transport</keyword>
<dbReference type="FunFam" id="1.20.1510.10:FF:000001">
    <property type="entry name" value="Ferrous-iron efflux pump FieF"/>
    <property type="match status" value="1"/>
</dbReference>
<evidence type="ECO:0000256" key="10">
    <source>
        <dbReference type="ARBA" id="ARBA00035584"/>
    </source>
</evidence>
<feature type="transmembrane region" description="Helical" evidence="15">
    <location>
        <begin position="115"/>
        <end position="135"/>
    </location>
</feature>
<dbReference type="InterPro" id="IPR036837">
    <property type="entry name" value="Cation_efflux_CTD_sf"/>
</dbReference>
<dbReference type="OrthoDB" id="9806522at2"/>
<evidence type="ECO:0000256" key="9">
    <source>
        <dbReference type="ARBA" id="ARBA00023136"/>
    </source>
</evidence>
<feature type="domain" description="Cation efflux protein transmembrane" evidence="16">
    <location>
        <begin position="19"/>
        <end position="207"/>
    </location>
</feature>
<evidence type="ECO:0000256" key="8">
    <source>
        <dbReference type="ARBA" id="ARBA00022989"/>
    </source>
</evidence>
<dbReference type="GO" id="GO:0015093">
    <property type="term" value="F:ferrous iron transmembrane transporter activity"/>
    <property type="evidence" value="ECO:0007669"/>
    <property type="project" value="TreeGrafter"/>
</dbReference>
<evidence type="ECO:0000256" key="15">
    <source>
        <dbReference type="SAM" id="Phobius"/>
    </source>
</evidence>
<evidence type="ECO:0000256" key="7">
    <source>
        <dbReference type="ARBA" id="ARBA00022906"/>
    </source>
</evidence>
<dbReference type="Pfam" id="PF16916">
    <property type="entry name" value="ZT_dimer"/>
    <property type="match status" value="1"/>
</dbReference>
<organism evidence="18 19">
    <name type="scientific">Pseudoalteromonas tunicata D2</name>
    <dbReference type="NCBI Taxonomy" id="87626"/>
    <lineage>
        <taxon>Bacteria</taxon>
        <taxon>Pseudomonadati</taxon>
        <taxon>Pseudomonadota</taxon>
        <taxon>Gammaproteobacteria</taxon>
        <taxon>Alteromonadales</taxon>
        <taxon>Pseudoalteromonadaceae</taxon>
        <taxon>Pseudoalteromonas</taxon>
    </lineage>
</organism>
<dbReference type="eggNOG" id="COG0053">
    <property type="taxonomic scope" value="Bacteria"/>
</dbReference>
<keyword evidence="4" id="KW-1003">Cell membrane</keyword>
<dbReference type="GO" id="GO:0005886">
    <property type="term" value="C:plasma membrane"/>
    <property type="evidence" value="ECO:0007669"/>
    <property type="project" value="UniProtKB-SubCell"/>
</dbReference>
<feature type="transmembrane region" description="Helical" evidence="15">
    <location>
        <begin position="39"/>
        <end position="61"/>
    </location>
</feature>
<evidence type="ECO:0000256" key="14">
    <source>
        <dbReference type="ARBA" id="ARBA00072262"/>
    </source>
</evidence>
<keyword evidence="5" id="KW-0408">Iron</keyword>
<feature type="domain" description="Cation efflux protein cytoplasmic" evidence="17">
    <location>
        <begin position="211"/>
        <end position="288"/>
    </location>
</feature>
<evidence type="ECO:0000256" key="2">
    <source>
        <dbReference type="ARBA" id="ARBA00010212"/>
    </source>
</evidence>
<feature type="transmembrane region" description="Helical" evidence="15">
    <location>
        <begin position="12"/>
        <end position="33"/>
    </location>
</feature>
<dbReference type="InterPro" id="IPR050291">
    <property type="entry name" value="CDF_Transporter"/>
</dbReference>
<evidence type="ECO:0000256" key="12">
    <source>
        <dbReference type="ARBA" id="ARBA00050984"/>
    </source>
</evidence>
<evidence type="ECO:0000256" key="6">
    <source>
        <dbReference type="ARBA" id="ARBA00022692"/>
    </source>
</evidence>
<dbReference type="PANTHER" id="PTHR43840:SF41">
    <property type="entry name" value="CATION-EFFLUX PUMP FIEF"/>
    <property type="match status" value="1"/>
</dbReference>
<dbReference type="SUPFAM" id="SSF160240">
    <property type="entry name" value="Cation efflux protein cytoplasmic domain-like"/>
    <property type="match status" value="1"/>
</dbReference>
<name>A4C798_9GAMM</name>
<evidence type="ECO:0000313" key="19">
    <source>
        <dbReference type="Proteomes" id="UP000006201"/>
    </source>
</evidence>
<dbReference type="InterPro" id="IPR027469">
    <property type="entry name" value="Cation_efflux_TMD_sf"/>
</dbReference>
<evidence type="ECO:0000256" key="11">
    <source>
        <dbReference type="ARBA" id="ARBA00047695"/>
    </source>
</evidence>
<feature type="transmembrane region" description="Helical" evidence="15">
    <location>
        <begin position="82"/>
        <end position="103"/>
    </location>
</feature>
<keyword evidence="6 15" id="KW-0812">Transmembrane</keyword>
<dbReference type="GO" id="GO:0015086">
    <property type="term" value="F:cadmium ion transmembrane transporter activity"/>
    <property type="evidence" value="ECO:0007669"/>
    <property type="project" value="TreeGrafter"/>
</dbReference>
<evidence type="ECO:0000256" key="5">
    <source>
        <dbReference type="ARBA" id="ARBA00022496"/>
    </source>
</evidence>
<dbReference type="RefSeq" id="WP_009837725.1">
    <property type="nucleotide sequence ID" value="NZ_AAOH01000002.1"/>
</dbReference>
<comment type="catalytic activity">
    <reaction evidence="11">
        <text>Zn(2+)(in) + H(+)(out) = Zn(2+)(out) + H(+)(in)</text>
        <dbReference type="Rhea" id="RHEA:28839"/>
        <dbReference type="ChEBI" id="CHEBI:15378"/>
        <dbReference type="ChEBI" id="CHEBI:29105"/>
    </reaction>
</comment>
<dbReference type="NCBIfam" id="TIGR01297">
    <property type="entry name" value="CDF"/>
    <property type="match status" value="1"/>
</dbReference>
<dbReference type="InterPro" id="IPR027470">
    <property type="entry name" value="Cation_efflux_CTD"/>
</dbReference>
<dbReference type="PANTHER" id="PTHR43840">
    <property type="entry name" value="MITOCHONDRIAL METAL TRANSPORTER 1-RELATED"/>
    <property type="match status" value="1"/>
</dbReference>
<comment type="subcellular location">
    <subcellularLocation>
        <location evidence="1">Cell membrane</location>
        <topology evidence="1">Multi-pass membrane protein</topology>
    </subcellularLocation>
</comment>
<dbReference type="Proteomes" id="UP000006201">
    <property type="component" value="Unassembled WGS sequence"/>
</dbReference>
<evidence type="ECO:0000259" key="16">
    <source>
        <dbReference type="Pfam" id="PF01545"/>
    </source>
</evidence>
<dbReference type="InterPro" id="IPR002524">
    <property type="entry name" value="Cation_efflux"/>
</dbReference>
<accession>A4C798</accession>
<comment type="catalytic activity">
    <reaction evidence="12">
        <text>Cd(2+)(in) + H(+)(out) = Cd(2+)(out) + H(+)(in)</text>
        <dbReference type="Rhea" id="RHEA:28739"/>
        <dbReference type="ChEBI" id="CHEBI:15378"/>
        <dbReference type="ChEBI" id="CHEBI:48775"/>
    </reaction>
</comment>
<reference evidence="18 19" key="1">
    <citation type="submission" date="2006-02" db="EMBL/GenBank/DDBJ databases">
        <authorList>
            <person name="Moran M.A."/>
            <person name="Kjelleberg S."/>
            <person name="Egan S."/>
            <person name="Saunders N."/>
            <person name="Thomas T."/>
            <person name="Ferriera S."/>
            <person name="Johnson J."/>
            <person name="Kravitz S."/>
            <person name="Halpern A."/>
            <person name="Remington K."/>
            <person name="Beeson K."/>
            <person name="Tran B."/>
            <person name="Rogers Y.-H."/>
            <person name="Friedman R."/>
            <person name="Venter J.C."/>
        </authorList>
    </citation>
    <scope>NUCLEOTIDE SEQUENCE [LARGE SCALE GENOMIC DNA]</scope>
    <source>
        <strain evidence="18 19">D2</strain>
    </source>
</reference>
<keyword evidence="7" id="KW-0864">Zinc transport</keyword>
<evidence type="ECO:0000256" key="3">
    <source>
        <dbReference type="ARBA" id="ARBA00022448"/>
    </source>
</evidence>
<protein>
    <recommendedName>
        <fullName evidence="14">Cation-efflux pump FieF</fullName>
    </recommendedName>
</protein>
<dbReference type="AlphaFoldDB" id="A4C798"/>
<keyword evidence="7" id="KW-0406">Ion transport</keyword>
<dbReference type="GO" id="GO:0015341">
    <property type="term" value="F:zinc efflux antiporter activity"/>
    <property type="evidence" value="ECO:0007669"/>
    <property type="project" value="TreeGrafter"/>
</dbReference>
<gene>
    <name evidence="18" type="ORF">PTD2_13569</name>
</gene>
<dbReference type="EMBL" id="AAOH01000002">
    <property type="protein sequence ID" value="EAR29852.1"/>
    <property type="molecule type" value="Genomic_DNA"/>
</dbReference>
<keyword evidence="8 15" id="KW-1133">Transmembrane helix</keyword>
<dbReference type="GO" id="GO:0006882">
    <property type="term" value="P:intracellular zinc ion homeostasis"/>
    <property type="evidence" value="ECO:0007669"/>
    <property type="project" value="TreeGrafter"/>
</dbReference>
<keyword evidence="19" id="KW-1185">Reference proteome</keyword>
<dbReference type="STRING" id="87626.PTD2_13569"/>
<feature type="transmembrane region" description="Helical" evidence="15">
    <location>
        <begin position="159"/>
        <end position="176"/>
    </location>
</feature>
<keyword evidence="7" id="KW-0862">Zinc</keyword>
<sequence>MSKRDYAFWVKLASWSTMALVSLMILTKVWAWLTTGSAAMLGSLTDSLMDITATLMNFFVLRYALRPADDDHRFGHGKAESLAGLGQAAFIAGSGCLLAFHGVERLINPSTVSNTGIGIGVSVFAIVCTLAIVLVQNQVIKQTNSIAIKADSIHYKGDLILNASVILAMVLAYYGWLQADGFFAIAVAGYLLFNAWQVALESADHLMDKELPEEEKSQILSWVCSHEQVHGAHDLRTRQAGQIKFVQLHIELDDHLPLVQAHKVTDEIVAILTNKMSGQIDVLIHQDPVSVVLRSKNS</sequence>
<evidence type="ECO:0000256" key="13">
    <source>
        <dbReference type="ARBA" id="ARBA00062926"/>
    </source>
</evidence>
<comment type="similarity">
    <text evidence="2">Belongs to the cation diffusion facilitator (CDF) transporter (TC 2.A.4) family. FieF subfamily.</text>
</comment>